<comment type="caution">
    <text evidence="6">The sequence shown here is derived from an EMBL/GenBank/DDBJ whole genome shotgun (WGS) entry which is preliminary data.</text>
</comment>
<evidence type="ECO:0000313" key="6">
    <source>
        <dbReference type="EMBL" id="CAD7048691.1"/>
    </source>
</evidence>
<comment type="similarity">
    <text evidence="1">Belongs to the Gfa family.</text>
</comment>
<organism evidence="6 7">
    <name type="scientific">Pseudorhizobium endolithicum</name>
    <dbReference type="NCBI Taxonomy" id="1191678"/>
    <lineage>
        <taxon>Bacteria</taxon>
        <taxon>Pseudomonadati</taxon>
        <taxon>Pseudomonadota</taxon>
        <taxon>Alphaproteobacteria</taxon>
        <taxon>Hyphomicrobiales</taxon>
        <taxon>Rhizobiaceae</taxon>
        <taxon>Rhizobium/Agrobacterium group</taxon>
        <taxon>Pseudorhizobium</taxon>
    </lineage>
</organism>
<sequence>MIIRSGSCLCGAVTYSAKGPPIRVGLCHCTDCRRESGSAFVTFAVWPAHAFESRGQLKTFNGRGFCSTCGSRLFNVGRDEVEIRVGSLDMAPTDLEPTYEIWTKRREDWLPPLSGAEQFDEDRP</sequence>
<dbReference type="Proteomes" id="UP000606921">
    <property type="component" value="Unassembled WGS sequence"/>
</dbReference>
<evidence type="ECO:0000259" key="5">
    <source>
        <dbReference type="PROSITE" id="PS51891"/>
    </source>
</evidence>
<dbReference type="PANTHER" id="PTHR33337">
    <property type="entry name" value="GFA DOMAIN-CONTAINING PROTEIN"/>
    <property type="match status" value="1"/>
</dbReference>
<name>A0ABM8PU65_9HYPH</name>
<dbReference type="InterPro" id="IPR006913">
    <property type="entry name" value="CENP-V/GFA"/>
</dbReference>
<evidence type="ECO:0000256" key="3">
    <source>
        <dbReference type="ARBA" id="ARBA00022833"/>
    </source>
</evidence>
<dbReference type="Gene3D" id="3.90.1590.10">
    <property type="entry name" value="glutathione-dependent formaldehyde- activating enzyme (gfa)"/>
    <property type="match status" value="1"/>
</dbReference>
<dbReference type="EMBL" id="CABFWF030000014">
    <property type="protein sequence ID" value="CAD7048691.1"/>
    <property type="molecule type" value="Genomic_DNA"/>
</dbReference>
<proteinExistence type="inferred from homology"/>
<keyword evidence="3" id="KW-0862">Zinc</keyword>
<dbReference type="InterPro" id="IPR011057">
    <property type="entry name" value="Mss4-like_sf"/>
</dbReference>
<keyword evidence="2" id="KW-0479">Metal-binding</keyword>
<evidence type="ECO:0000256" key="1">
    <source>
        <dbReference type="ARBA" id="ARBA00005495"/>
    </source>
</evidence>
<dbReference type="PANTHER" id="PTHR33337:SF40">
    <property type="entry name" value="CENP-V_GFA DOMAIN-CONTAINING PROTEIN-RELATED"/>
    <property type="match status" value="1"/>
</dbReference>
<evidence type="ECO:0000256" key="4">
    <source>
        <dbReference type="ARBA" id="ARBA00023239"/>
    </source>
</evidence>
<dbReference type="Pfam" id="PF04828">
    <property type="entry name" value="GFA"/>
    <property type="match status" value="1"/>
</dbReference>
<gene>
    <name evidence="6" type="ORF">REJC140_01412</name>
</gene>
<dbReference type="SUPFAM" id="SSF51316">
    <property type="entry name" value="Mss4-like"/>
    <property type="match status" value="1"/>
</dbReference>
<reference evidence="6 7" key="1">
    <citation type="submission" date="2020-11" db="EMBL/GenBank/DDBJ databases">
        <authorList>
            <person name="Lassalle F."/>
        </authorList>
    </citation>
    <scope>NUCLEOTIDE SEQUENCE [LARGE SCALE GENOMIC DNA]</scope>
    <source>
        <strain evidence="6 7">JC140</strain>
    </source>
</reference>
<evidence type="ECO:0000256" key="2">
    <source>
        <dbReference type="ARBA" id="ARBA00022723"/>
    </source>
</evidence>
<accession>A0ABM8PU65</accession>
<dbReference type="RefSeq" id="WP_142522459.1">
    <property type="nucleotide sequence ID" value="NZ_CABFWF030000014.1"/>
</dbReference>
<keyword evidence="7" id="KW-1185">Reference proteome</keyword>
<dbReference type="PROSITE" id="PS51891">
    <property type="entry name" value="CENP_V_GFA"/>
    <property type="match status" value="1"/>
</dbReference>
<protein>
    <submittedName>
        <fullName evidence="6">GFA family protein</fullName>
    </submittedName>
</protein>
<keyword evidence="4" id="KW-0456">Lyase</keyword>
<feature type="domain" description="CENP-V/GFA" evidence="5">
    <location>
        <begin position="4"/>
        <end position="100"/>
    </location>
</feature>
<evidence type="ECO:0000313" key="7">
    <source>
        <dbReference type="Proteomes" id="UP000606921"/>
    </source>
</evidence>